<dbReference type="Proteomes" id="UP000095192">
    <property type="component" value="Unassembled WGS sequence"/>
</dbReference>
<evidence type="ECO:0000313" key="3">
    <source>
        <dbReference type="Proteomes" id="UP000095192"/>
    </source>
</evidence>
<feature type="compositionally biased region" description="Polar residues" evidence="1">
    <location>
        <begin position="934"/>
        <end position="952"/>
    </location>
</feature>
<name>A0A1D3DAE9_9EIME</name>
<feature type="region of interest" description="Disordered" evidence="1">
    <location>
        <begin position="151"/>
        <end position="189"/>
    </location>
</feature>
<feature type="region of interest" description="Disordered" evidence="1">
    <location>
        <begin position="891"/>
        <end position="968"/>
    </location>
</feature>
<accession>A0A1D3DAE9</accession>
<sequence length="968" mass="102869">MASHRAETDAEENTSALRHSQPPSPLQREQAKICIGPSPPPTLPPMKLPEHCAFRFDRTRILAVNSRHPPRAYRLQLPSHPAESRGDRIPVSSPRHSTASSLFSPSSGGASSTGPAVEGVPPPLQLPEDARHQVPWGGELSMLSSYLDDASRRAIEEDSSSGSSNSGNSGSVASTPEGATSASSASAASGGPYYHSLPPPVWSPLRGGTSPQLLSYRAYTDRLFCLELLGALMLSELTPGSLSLRAAKSKDPLAQITMHNVCNVFQAIGSRRLVDTPTALPHWELVFIERLVVTVLRICLRLLSDADSLLLPLYSAATPALQQEASKASTGRAEACQVAIHLLQLLTLLHPNVFCMHVQRISQSAIILVSRLNLKACSSPLLIQVLLALYQRLVPLPAFLPTLPVPQQHVATRVLASLASWIRDAEALALLVLQHRNHYPMLLQTLMAFCIYVPPSPQLSGAAAAEPTAEGEMLSRQGGSSTTPAAPYEANCAALAMLGALISSIGEALKAKGSAVAAHLAAAASGNSAAAGKGEAAGPWKARIDCQAMWLQAMQVLAIVCSFSVRPVKVKALAELQQALIRCSRKEPSPKDVSLDSAADPSALCLGNGTESPQKDGAFEGQQHSREPQCSMPWMALPMRRRLTPEVAMGTFGIDECSPTFTGAAVLRLPALLYSLVRTCLPVENPVFSPQVYQRKAAAASLACRLFLTKMELLLRPFKVGGFYVDITTDTAILADSPEQRGVSRDHPGGIEGLLPPLTQLVQLLVTEAQHAPVVYRDAFLESMKNTLLVVLTCPSVAASSIPSILKTHIAPESILALIGLPNQHQQQSPVKEEAQAPQGLDEEDQVAARRAACLGALSCLSDSQRVIVSAVSPFVGSAFPGVVQELLLILPTPQPPPPPPRNKSPSGDESTEDHCAEEVTTNHVDTVFEEASASDSKNCMQNADRSPSNPGDHTAVPLTTGVANTAA</sequence>
<dbReference type="VEuPathDB" id="ToxoDB:LOC34617791"/>
<protein>
    <submittedName>
        <fullName evidence="2">Sec7 domain-containing protein</fullName>
    </submittedName>
</protein>
<feature type="compositionally biased region" description="Pro residues" evidence="1">
    <location>
        <begin position="893"/>
        <end position="903"/>
    </location>
</feature>
<feature type="region of interest" description="Disordered" evidence="1">
    <location>
        <begin position="65"/>
        <end position="130"/>
    </location>
</feature>
<comment type="caution">
    <text evidence="2">The sequence shown here is derived from an EMBL/GenBank/DDBJ whole genome shotgun (WGS) entry which is preliminary data.</text>
</comment>
<dbReference type="VEuPathDB" id="ToxoDB:cyc_06382"/>
<organism evidence="2 3">
    <name type="scientific">Cyclospora cayetanensis</name>
    <dbReference type="NCBI Taxonomy" id="88456"/>
    <lineage>
        <taxon>Eukaryota</taxon>
        <taxon>Sar</taxon>
        <taxon>Alveolata</taxon>
        <taxon>Apicomplexa</taxon>
        <taxon>Conoidasida</taxon>
        <taxon>Coccidia</taxon>
        <taxon>Eucoccidiorida</taxon>
        <taxon>Eimeriorina</taxon>
        <taxon>Eimeriidae</taxon>
        <taxon>Cyclospora</taxon>
    </lineage>
</organism>
<feature type="region of interest" description="Disordered" evidence="1">
    <location>
        <begin position="1"/>
        <end position="49"/>
    </location>
</feature>
<dbReference type="AlphaFoldDB" id="A0A1D3DAE9"/>
<feature type="compositionally biased region" description="Low complexity" evidence="1">
    <location>
        <begin position="160"/>
        <end position="189"/>
    </location>
</feature>
<dbReference type="InParanoid" id="A0A1D3DAE9"/>
<feature type="compositionally biased region" description="Pro residues" evidence="1">
    <location>
        <begin position="37"/>
        <end position="47"/>
    </location>
</feature>
<gene>
    <name evidence="2" type="ORF">cyc_06382</name>
</gene>
<feature type="compositionally biased region" description="Low complexity" evidence="1">
    <location>
        <begin position="97"/>
        <end position="116"/>
    </location>
</feature>
<keyword evidence="3" id="KW-1185">Reference proteome</keyword>
<evidence type="ECO:0000313" key="2">
    <source>
        <dbReference type="EMBL" id="OEH80424.1"/>
    </source>
</evidence>
<dbReference type="EMBL" id="JROU02000082">
    <property type="protein sequence ID" value="OEH80424.1"/>
    <property type="molecule type" value="Genomic_DNA"/>
</dbReference>
<reference evidence="2 3" key="1">
    <citation type="journal article" date="2016" name="BMC Genomics">
        <title>Comparative genomics reveals Cyclospora cayetanensis possesses coccidia-like metabolism and invasion components but unique surface antigens.</title>
        <authorList>
            <person name="Liu S."/>
            <person name="Wang L."/>
            <person name="Zheng H."/>
            <person name="Xu Z."/>
            <person name="Roellig D.M."/>
            <person name="Li N."/>
            <person name="Frace M.A."/>
            <person name="Tang K."/>
            <person name="Arrowood M.J."/>
            <person name="Moss D.M."/>
            <person name="Zhang L."/>
            <person name="Feng Y."/>
            <person name="Xiao L."/>
        </authorList>
    </citation>
    <scope>NUCLEOTIDE SEQUENCE [LARGE SCALE GENOMIC DNA]</scope>
    <source>
        <strain evidence="2 3">CHN_HEN01</strain>
    </source>
</reference>
<proteinExistence type="predicted"/>
<evidence type="ECO:0000256" key="1">
    <source>
        <dbReference type="SAM" id="MobiDB-lite"/>
    </source>
</evidence>